<name>A0A4P6K3M7_KTERU</name>
<dbReference type="SUPFAM" id="SSF56003">
    <property type="entry name" value="Molybdenum cofactor-binding domain"/>
    <property type="match status" value="1"/>
</dbReference>
<dbReference type="OrthoDB" id="9759791at2"/>
<keyword evidence="2" id="KW-0560">Oxidoreductase</keyword>
<dbReference type="InterPro" id="IPR000674">
    <property type="entry name" value="Ald_Oxase/Xan_DH_a/b"/>
</dbReference>
<keyword evidence="1" id="KW-0500">Molybdenum</keyword>
<protein>
    <submittedName>
        <fullName evidence="4">Xanthine dehydrogenase family protein molybdopterin-binding subunit</fullName>
    </submittedName>
</protein>
<evidence type="ECO:0000256" key="1">
    <source>
        <dbReference type="ARBA" id="ARBA00022505"/>
    </source>
</evidence>
<dbReference type="AlphaFoldDB" id="A0A4P6K3M7"/>
<dbReference type="Proteomes" id="UP000290365">
    <property type="component" value="Chromosome"/>
</dbReference>
<accession>A0A4P6K3M7</accession>
<organism evidence="4 5">
    <name type="scientific">Ktedonosporobacter rubrisoli</name>
    <dbReference type="NCBI Taxonomy" id="2509675"/>
    <lineage>
        <taxon>Bacteria</taxon>
        <taxon>Bacillati</taxon>
        <taxon>Chloroflexota</taxon>
        <taxon>Ktedonobacteria</taxon>
        <taxon>Ktedonobacterales</taxon>
        <taxon>Ktedonosporobacteraceae</taxon>
        <taxon>Ktedonosporobacter</taxon>
    </lineage>
</organism>
<dbReference type="InterPro" id="IPR037165">
    <property type="entry name" value="AldOxase/xan_DH_Mopterin-bd_sf"/>
</dbReference>
<dbReference type="GO" id="GO:0016491">
    <property type="term" value="F:oxidoreductase activity"/>
    <property type="evidence" value="ECO:0007669"/>
    <property type="project" value="UniProtKB-KW"/>
</dbReference>
<dbReference type="InterPro" id="IPR046867">
    <property type="entry name" value="AldOxase/xan_DH_MoCoBD2"/>
</dbReference>
<dbReference type="PANTHER" id="PTHR11908">
    <property type="entry name" value="XANTHINE DEHYDROGENASE"/>
    <property type="match status" value="1"/>
</dbReference>
<dbReference type="KEGG" id="kbs:EPA93_45035"/>
<evidence type="ECO:0000313" key="5">
    <source>
        <dbReference type="Proteomes" id="UP000290365"/>
    </source>
</evidence>
<dbReference type="InterPro" id="IPR008274">
    <property type="entry name" value="AldOxase/xan_DH_MoCoBD1"/>
</dbReference>
<dbReference type="Pfam" id="PF20256">
    <property type="entry name" value="MoCoBD_2"/>
    <property type="match status" value="1"/>
</dbReference>
<evidence type="ECO:0000313" key="4">
    <source>
        <dbReference type="EMBL" id="QBD82754.1"/>
    </source>
</evidence>
<evidence type="ECO:0000259" key="3">
    <source>
        <dbReference type="SMART" id="SM01008"/>
    </source>
</evidence>
<dbReference type="Gene3D" id="3.30.365.10">
    <property type="entry name" value="Aldehyde oxidase/xanthine dehydrogenase, molybdopterin binding domain"/>
    <property type="match status" value="4"/>
</dbReference>
<dbReference type="InterPro" id="IPR036856">
    <property type="entry name" value="Ald_Oxase/Xan_DH_a/b_sf"/>
</dbReference>
<dbReference type="Gene3D" id="3.90.1170.50">
    <property type="entry name" value="Aldehyde oxidase/xanthine dehydrogenase, a/b hammerhead"/>
    <property type="match status" value="1"/>
</dbReference>
<sequence length="795" mass="86067">MTGQVFGAPLRRKEDQRFLTGSATYIDDIELPDMLHAAILRSPYAHAHINAIDTAEAEGLEGVMAVFTYKDLGPIAEPLPLLIPHPALTHPHTQYALAKDTVRYVGEAVAMVVAQNRYIAEDALELIEVDYEPLPVVSPAHLAEATSAQAPRIHADAPTNIAAHLIQQVGDIDTAFAQAAHVFRRQVQLERSASQPIEGRGVLARFDAFEQALSVWDSTQGPISIRNGLAVLFGLPRDKVQVSAPDLGGGFGVKIMLFYPEEVLVPLAAIRLKRPVKWVEDRLEHMVASNHERGQVHDIEVAMDTEGHILGLRDIFLHDTGAYCPYGIIVPQITACQLPGPYKLPAYYSEATVVYTNRTPVSPYRGAGRPHGVFAMERIIDYAADQLGLDRAEIRRRNFIQPDEFPYDVGLVFQDGLPTRYDSGNYPAGLEQALQMIGYEQFREEQYRARAQDRYLGIGIGCYVEGTGIGPYEGAHIAIDTLGEIYVATGVSTQGQGHETTFAQIVAQELNVDIEKVHITTGDTRRFHWGTGTYASRAMVVAGNAIGLAARAIKKKAINLAASLLEAAPEDLELVEGRVCIQGSPERGLSLAALSIASNPIRYAYGANAPDLPAILPAPEGPPLPAGTEPGLEATQYFSPQHATFASGVHAAIIEVDIGTGQVKIRKYVVQHDCGKLVNPLVVEGQICGGVAQGIAGSFYEHLDYDDNGQLLNANYMDFLMPYASEIPHLEIGHIETPSPINPLGVKGAGEAGCIPVPALMAAALEDALAPFAALVDHMPLTPSEIRRLAHKGIR</sequence>
<reference evidence="4 5" key="1">
    <citation type="submission" date="2019-01" db="EMBL/GenBank/DDBJ databases">
        <title>Ktedonosporobacter rubrisoli SCAWS-G2.</title>
        <authorList>
            <person name="Huang Y."/>
            <person name="Yan B."/>
        </authorList>
    </citation>
    <scope>NUCLEOTIDE SEQUENCE [LARGE SCALE GENOMIC DNA]</scope>
    <source>
        <strain evidence="4 5">SCAWS-G2</strain>
    </source>
</reference>
<dbReference type="Pfam" id="PF01315">
    <property type="entry name" value="Ald_Xan_dh_C"/>
    <property type="match status" value="1"/>
</dbReference>
<dbReference type="NCBIfam" id="NF040766">
    <property type="entry name" value="CODH_aero_grp5"/>
    <property type="match status" value="1"/>
</dbReference>
<gene>
    <name evidence="4" type="ORF">EPA93_45035</name>
</gene>
<keyword evidence="5" id="KW-1185">Reference proteome</keyword>
<dbReference type="InterPro" id="IPR016208">
    <property type="entry name" value="Ald_Oxase/xanthine_DH-like"/>
</dbReference>
<dbReference type="Pfam" id="PF02738">
    <property type="entry name" value="MoCoBD_1"/>
    <property type="match status" value="1"/>
</dbReference>
<evidence type="ECO:0000256" key="2">
    <source>
        <dbReference type="ARBA" id="ARBA00023002"/>
    </source>
</evidence>
<proteinExistence type="predicted"/>
<dbReference type="PANTHER" id="PTHR11908:SF132">
    <property type="entry name" value="ALDEHYDE OXIDASE 1-RELATED"/>
    <property type="match status" value="1"/>
</dbReference>
<dbReference type="RefSeq" id="WP_129893823.1">
    <property type="nucleotide sequence ID" value="NZ_CP035758.1"/>
</dbReference>
<dbReference type="EMBL" id="CP035758">
    <property type="protein sequence ID" value="QBD82754.1"/>
    <property type="molecule type" value="Genomic_DNA"/>
</dbReference>
<feature type="domain" description="Aldehyde oxidase/xanthine dehydrogenase a/b hammerhead" evidence="3">
    <location>
        <begin position="20"/>
        <end position="135"/>
    </location>
</feature>
<dbReference type="SUPFAM" id="SSF54665">
    <property type="entry name" value="CO dehydrogenase molybdoprotein N-domain-like"/>
    <property type="match status" value="1"/>
</dbReference>
<dbReference type="SMART" id="SM01008">
    <property type="entry name" value="Ald_Xan_dh_C"/>
    <property type="match status" value="1"/>
</dbReference>
<dbReference type="GO" id="GO:0005506">
    <property type="term" value="F:iron ion binding"/>
    <property type="evidence" value="ECO:0007669"/>
    <property type="project" value="InterPro"/>
</dbReference>